<proteinExistence type="predicted"/>
<reference evidence="1 2" key="1">
    <citation type="submission" date="2014-06" db="EMBL/GenBank/DDBJ databases">
        <title>Functional and comparative genomic analyses of the Drosophila gut microbiota identify candidate symbiosis factors.</title>
        <authorList>
            <person name="Newell P.D."/>
            <person name="Chaston J.M."/>
            <person name="Douglas A.E."/>
        </authorList>
    </citation>
    <scope>NUCLEOTIDE SEQUENCE [LARGE SCALE GENOMIC DNA]</scope>
    <source>
        <strain evidence="1 2">DmCS_006</strain>
    </source>
</reference>
<dbReference type="RefSeq" id="WP_035379772.1">
    <property type="nucleotide sequence ID" value="NZ_JAUYUW010000001.1"/>
</dbReference>
<comment type="caution">
    <text evidence="1">The sequence shown here is derived from an EMBL/GenBank/DDBJ whole genome shotgun (WGS) entry which is preliminary data.</text>
</comment>
<gene>
    <name evidence="1" type="ORF">AtDm6_1622</name>
</gene>
<keyword evidence="2" id="KW-1185">Reference proteome</keyword>
<dbReference type="Proteomes" id="UP000029448">
    <property type="component" value="Unassembled WGS sequence"/>
</dbReference>
<sequence length="137" mass="16311">MGLIVKIWAHEIKMKMHHVIMIFFFSFTVTITDINAAPKNKDYYNSFFRKEKIMNDLNFITHDPETIDVYGKRKKYYEYENYHDNYNENGKNVKFPIIGDVNIRLGNGDDRHDHQTGSYIAPYGEAYSIDTNHMFDR</sequence>
<dbReference type="GeneID" id="89477770"/>
<evidence type="ECO:0000313" key="1">
    <source>
        <dbReference type="EMBL" id="KGB23440.1"/>
    </source>
</evidence>
<evidence type="ECO:0000313" key="2">
    <source>
        <dbReference type="Proteomes" id="UP000029448"/>
    </source>
</evidence>
<dbReference type="PATRIC" id="fig|104102.7.peg.1604"/>
<protein>
    <submittedName>
        <fullName evidence="1">Uncharacterized protein</fullName>
    </submittedName>
</protein>
<accession>A0A094YN02</accession>
<dbReference type="EMBL" id="JOKM01000060">
    <property type="protein sequence ID" value="KGB23440.1"/>
    <property type="molecule type" value="Genomic_DNA"/>
</dbReference>
<organism evidence="1 2">
    <name type="scientific">Acetobacter tropicalis</name>
    <dbReference type="NCBI Taxonomy" id="104102"/>
    <lineage>
        <taxon>Bacteria</taxon>
        <taxon>Pseudomonadati</taxon>
        <taxon>Pseudomonadota</taxon>
        <taxon>Alphaproteobacteria</taxon>
        <taxon>Acetobacterales</taxon>
        <taxon>Acetobacteraceae</taxon>
        <taxon>Acetobacter</taxon>
    </lineage>
</organism>
<name>A0A094YN02_9PROT</name>
<dbReference type="AlphaFoldDB" id="A0A094YN02"/>